<dbReference type="EMBL" id="BLLF01005696">
    <property type="protein sequence ID" value="GFH31527.1"/>
    <property type="molecule type" value="Genomic_DNA"/>
</dbReference>
<organism evidence="1 2">
    <name type="scientific">Haematococcus lacustris</name>
    <name type="common">Green alga</name>
    <name type="synonym">Haematococcus pluvialis</name>
    <dbReference type="NCBI Taxonomy" id="44745"/>
    <lineage>
        <taxon>Eukaryota</taxon>
        <taxon>Viridiplantae</taxon>
        <taxon>Chlorophyta</taxon>
        <taxon>core chlorophytes</taxon>
        <taxon>Chlorophyceae</taxon>
        <taxon>CS clade</taxon>
        <taxon>Chlamydomonadales</taxon>
        <taxon>Haematococcaceae</taxon>
        <taxon>Haematococcus</taxon>
    </lineage>
</organism>
<feature type="non-terminal residue" evidence="1">
    <location>
        <position position="1"/>
    </location>
</feature>
<name>A0A6A0AI31_HAELA</name>
<reference evidence="1 2" key="1">
    <citation type="submission" date="2020-02" db="EMBL/GenBank/DDBJ databases">
        <title>Draft genome sequence of Haematococcus lacustris strain NIES-144.</title>
        <authorList>
            <person name="Morimoto D."/>
            <person name="Nakagawa S."/>
            <person name="Yoshida T."/>
            <person name="Sawayama S."/>
        </authorList>
    </citation>
    <scope>NUCLEOTIDE SEQUENCE [LARGE SCALE GENOMIC DNA]</scope>
    <source>
        <strain evidence="1 2">NIES-144</strain>
    </source>
</reference>
<dbReference type="AlphaFoldDB" id="A0A6A0AI31"/>
<feature type="non-terminal residue" evidence="1">
    <location>
        <position position="49"/>
    </location>
</feature>
<keyword evidence="2" id="KW-1185">Reference proteome</keyword>
<comment type="caution">
    <text evidence="1">The sequence shown here is derived from an EMBL/GenBank/DDBJ whole genome shotgun (WGS) entry which is preliminary data.</text>
</comment>
<protein>
    <submittedName>
        <fullName evidence="1">Uncharacterized protein</fullName>
    </submittedName>
</protein>
<sequence length="49" mass="5530">MDVICCYMAWSLKTKLAAQREGLFQGLPVMTSQSKPAHILTTHHVCDMH</sequence>
<accession>A0A6A0AI31</accession>
<evidence type="ECO:0000313" key="1">
    <source>
        <dbReference type="EMBL" id="GFH31527.1"/>
    </source>
</evidence>
<dbReference type="Proteomes" id="UP000485058">
    <property type="component" value="Unassembled WGS sequence"/>
</dbReference>
<evidence type="ECO:0000313" key="2">
    <source>
        <dbReference type="Proteomes" id="UP000485058"/>
    </source>
</evidence>
<gene>
    <name evidence="1" type="ORF">HaLaN_30588</name>
</gene>
<proteinExistence type="predicted"/>